<evidence type="ECO:0000256" key="1">
    <source>
        <dbReference type="SAM" id="MobiDB-lite"/>
    </source>
</evidence>
<dbReference type="RefSeq" id="WP_193121371.1">
    <property type="nucleotide sequence ID" value="NZ_JADBGI010000006.1"/>
</dbReference>
<dbReference type="Proteomes" id="UP000806528">
    <property type="component" value="Unassembled WGS sequence"/>
</dbReference>
<reference evidence="2 3" key="1">
    <citation type="submission" date="2020-09" db="EMBL/GenBank/DDBJ databases">
        <title>Diversity and distribution of actinomycetes associated with coral in the coast of Hainan.</title>
        <authorList>
            <person name="Li F."/>
        </authorList>
    </citation>
    <scope>NUCLEOTIDE SEQUENCE [LARGE SCALE GENOMIC DNA]</scope>
    <source>
        <strain evidence="2 3">HNM0947</strain>
    </source>
</reference>
<evidence type="ECO:0000313" key="3">
    <source>
        <dbReference type="Proteomes" id="UP000806528"/>
    </source>
</evidence>
<gene>
    <name evidence="2" type="ORF">IDM40_08435</name>
</gene>
<feature type="region of interest" description="Disordered" evidence="1">
    <location>
        <begin position="58"/>
        <end position="81"/>
    </location>
</feature>
<evidence type="ECO:0000313" key="2">
    <source>
        <dbReference type="EMBL" id="MBE2998728.1"/>
    </source>
</evidence>
<name>A0ABR9P4F9_9ACTN</name>
<protein>
    <submittedName>
        <fullName evidence="2">Uncharacterized protein</fullName>
    </submittedName>
</protein>
<accession>A0ABR9P4F9</accession>
<sequence>MTNPDKVRGIVRKAVDAGCYSDEEIIRGLRHIAAEGRFSLTADSLRIAINKSAPRPNLRVVGGHTPYRNPSDYGDNPDPWA</sequence>
<keyword evidence="3" id="KW-1185">Reference proteome</keyword>
<proteinExistence type="predicted"/>
<dbReference type="EMBL" id="JADBGI010000006">
    <property type="protein sequence ID" value="MBE2998728.1"/>
    <property type="molecule type" value="Genomic_DNA"/>
</dbReference>
<comment type="caution">
    <text evidence="2">The sequence shown here is derived from an EMBL/GenBank/DDBJ whole genome shotgun (WGS) entry which is preliminary data.</text>
</comment>
<organism evidence="2 3">
    <name type="scientific">Nocardiopsis coralli</name>
    <dbReference type="NCBI Taxonomy" id="2772213"/>
    <lineage>
        <taxon>Bacteria</taxon>
        <taxon>Bacillati</taxon>
        <taxon>Actinomycetota</taxon>
        <taxon>Actinomycetes</taxon>
        <taxon>Streptosporangiales</taxon>
        <taxon>Nocardiopsidaceae</taxon>
        <taxon>Nocardiopsis</taxon>
    </lineage>
</organism>